<feature type="coiled-coil region" evidence="1">
    <location>
        <begin position="30"/>
        <end position="57"/>
    </location>
</feature>
<reference evidence="4" key="1">
    <citation type="submission" date="2021-02" db="EMBL/GenBank/DDBJ databases">
        <authorList>
            <person name="Nowell W R."/>
        </authorList>
    </citation>
    <scope>NUCLEOTIDE SEQUENCE</scope>
</reference>
<evidence type="ECO:0000313" key="4">
    <source>
        <dbReference type="EMBL" id="CAF3505939.1"/>
    </source>
</evidence>
<dbReference type="GO" id="GO:1901673">
    <property type="term" value="P:regulation of mitotic spindle assembly"/>
    <property type="evidence" value="ECO:0007669"/>
    <property type="project" value="TreeGrafter"/>
</dbReference>
<feature type="compositionally biased region" description="Basic and acidic residues" evidence="2">
    <location>
        <begin position="1297"/>
        <end position="1318"/>
    </location>
</feature>
<feature type="region of interest" description="Disordered" evidence="2">
    <location>
        <begin position="1296"/>
        <end position="1363"/>
    </location>
</feature>
<name>A0A818HMU3_9BILA</name>
<dbReference type="EMBL" id="CAJNON010000001">
    <property type="protein sequence ID" value="CAF0731816.1"/>
    <property type="molecule type" value="Genomic_DNA"/>
</dbReference>
<dbReference type="GO" id="GO:0017056">
    <property type="term" value="F:structural constituent of nuclear pore"/>
    <property type="evidence" value="ECO:0007669"/>
    <property type="project" value="TreeGrafter"/>
</dbReference>
<dbReference type="Proteomes" id="UP000663891">
    <property type="component" value="Unassembled WGS sequence"/>
</dbReference>
<feature type="coiled-coil region" evidence="1">
    <location>
        <begin position="234"/>
        <end position="301"/>
    </location>
</feature>
<dbReference type="GO" id="GO:0005643">
    <property type="term" value="C:nuclear pore"/>
    <property type="evidence" value="ECO:0007669"/>
    <property type="project" value="TreeGrafter"/>
</dbReference>
<feature type="compositionally biased region" description="Low complexity" evidence="2">
    <location>
        <begin position="1333"/>
        <end position="1354"/>
    </location>
</feature>
<sequence length="1506" mass="172799">MRINIIFIYLSEDLFILIKQKIVRYFKKLLPDIEQTIRRLQDELDNTTQLLESIRSKGADLTQLTNFLDGTLSHIRSSDPLSSSSTTTSTTTTICPECRQLKSALVLELTGKERFRFGYEQLSSMIKEAAPILRRQKQDYEASFEVIGKLTSELNEARKELSELHQLSGESIENYRYIQRENQFLVNDNKSLATKIQVLLSEIEELRTGKRLSERETSSEHDPNQQVPLTFRNVVELQHVNQKLDKLVREMRAQTNADDEDLNRTRFDELKKEHQQQQEKLKETKNQLDALETQMLSLIQERDFLRLLVSRSSSSQSTSSTSPTVDIHQVENLRDQVNRLQEKIEILTKKNTQITNEKDDLIRISNEKVRSIQYELLTARTEVEQTNEKLNLINDEHATNRLTIASLRTEIHGWQERHNMLAQIRTKQEQQYFHVLTELRQLKDEKATLECRLNTSENEHKFDSIKFEQIENECMLLKSEIIKNEQIQPVIEKLQNLAEYTKERTKAMFEAKLNDLTAQNNELRQRIEQHERDKELIERTNQSRLDEITQNLQQEKLNHTETRAKFVAEKEKAEQIQRQLKEIENKVNSNTNQKTDFEQQLGNYEKELKMLRLQLDAANNDLEIKQTLIQSGVDNANESNINGQKAIEELDKLKQEYTQKSYDYESEIDRLKQEVLNHQSIINENEENVRSLNERIQAMNDQQQIDLTQSTERYDQILMEKNDILQQLQNAEQSLNENMELKEKINQFESTIEEQQMNFDELKTRYNELSQQTATLQADNERLYEQIQQYETTILQKDDLFKVQQDITQQIEQRYAELEQKHNEQHTLMIKLSTHLAAKESETLAPTTDSSVNETWNTILAMNNYLRVENTRLTEDVERIRLENAHLNERNNTLEQTYLNDQQIIDELNVKNQSLQILQDRFDNDQQQINNLQDKCQSYEQEKQNMQQENYTFQTTIEQLNQQKQLLNNQIKQSEDKSRTNEEQVTVKTAEIERQGREMEDLRGNIKKLETDNQELKQMTTKLRSIAIKYRSNAAAVAAAATNAPTTASTTPADTDELLAPGSTEVTAAVVAPPEANKNRPLPNDLSEKMNKLRDALVAARTIITSQQTRMTQMTNELTRAKQARISTDLTEIHSLVDNIRQTYDTEINDLKHIIQLFDNTDPNEHMAEIVRLRKKIDELTANKPSTSSNLNTSSNNKQSEDVTPKPTRPQAFAAPMTQEPAISRVAPMAPLTGRQIGVAIPMTASATPTTTSTPLWTNTASTTAETTTSQAAASVEHPTTTQISTPAGVNLLMKRTRTDDNDHKSTESTLKRTKAETETNPLIAHVEPQVREQQQQQQQQIPSQEQQQQQQQETMESNVIDTTRTDIIPIQIDNEGIRGSVEETTSLDQSMEGESRLNITNTSSINLDSTTTTTNESTNITMEQSNDQRRDILPIVYDVQSIPTINTGGPPQINRGGVGRSRPFSSVPGTRRPWPARGGGIGSGRGGIGGRGAGGAGGVGPSARQ</sequence>
<evidence type="ECO:0000313" key="5">
    <source>
        <dbReference type="Proteomes" id="UP000663881"/>
    </source>
</evidence>
<dbReference type="OrthoDB" id="343070at2759"/>
<dbReference type="EMBL" id="CAJOAY010000045">
    <property type="protein sequence ID" value="CAF3505939.1"/>
    <property type="molecule type" value="Genomic_DNA"/>
</dbReference>
<proteinExistence type="predicted"/>
<evidence type="ECO:0000313" key="3">
    <source>
        <dbReference type="EMBL" id="CAF0731816.1"/>
    </source>
</evidence>
<evidence type="ECO:0000256" key="1">
    <source>
        <dbReference type="SAM" id="Coils"/>
    </source>
</evidence>
<keyword evidence="1" id="KW-0175">Coiled coil</keyword>
<evidence type="ECO:0008006" key="6">
    <source>
        <dbReference type="Google" id="ProtNLM"/>
    </source>
</evidence>
<dbReference type="GO" id="GO:0006406">
    <property type="term" value="P:mRNA export from nucleus"/>
    <property type="evidence" value="ECO:0007669"/>
    <property type="project" value="TreeGrafter"/>
</dbReference>
<dbReference type="Proteomes" id="UP000663881">
    <property type="component" value="Unassembled WGS sequence"/>
</dbReference>
<feature type="compositionally biased region" description="Gly residues" evidence="2">
    <location>
        <begin position="1478"/>
        <end position="1506"/>
    </location>
</feature>
<feature type="compositionally biased region" description="Low complexity" evidence="2">
    <location>
        <begin position="1183"/>
        <end position="1198"/>
    </location>
</feature>
<feature type="coiled-coil region" evidence="1">
    <location>
        <begin position="330"/>
        <end position="396"/>
    </location>
</feature>
<feature type="coiled-coil region" evidence="1">
    <location>
        <begin position="870"/>
        <end position="1026"/>
    </location>
</feature>
<gene>
    <name evidence="4" type="ORF">OKA104_LOCUS1765</name>
    <name evidence="3" type="ORF">VCS650_LOCUS34</name>
</gene>
<feature type="region of interest" description="Disordered" evidence="2">
    <location>
        <begin position="1444"/>
        <end position="1506"/>
    </location>
</feature>
<evidence type="ECO:0000256" key="2">
    <source>
        <dbReference type="SAM" id="MobiDB-lite"/>
    </source>
</evidence>
<feature type="coiled-coil region" evidence="1">
    <location>
        <begin position="506"/>
        <end position="821"/>
    </location>
</feature>
<protein>
    <recommendedName>
        <fullName evidence="6">Nucleoprotein TPR</fullName>
    </recommendedName>
</protein>
<comment type="caution">
    <text evidence="4">The sequence shown here is derived from an EMBL/GenBank/DDBJ whole genome shotgun (WGS) entry which is preliminary data.</text>
</comment>
<dbReference type="PANTHER" id="PTHR18898:SF2">
    <property type="entry name" value="NUCLEOPROTEIN TPR"/>
    <property type="match status" value="1"/>
</dbReference>
<accession>A0A818HMU3</accession>
<dbReference type="PANTHER" id="PTHR18898">
    <property type="entry name" value="NUCLEOPROTEIN TPR-RELATED"/>
    <property type="match status" value="1"/>
</dbReference>
<organism evidence="4 5">
    <name type="scientific">Adineta steineri</name>
    <dbReference type="NCBI Taxonomy" id="433720"/>
    <lineage>
        <taxon>Eukaryota</taxon>
        <taxon>Metazoa</taxon>
        <taxon>Spiralia</taxon>
        <taxon>Gnathifera</taxon>
        <taxon>Rotifera</taxon>
        <taxon>Eurotatoria</taxon>
        <taxon>Bdelloidea</taxon>
        <taxon>Adinetida</taxon>
        <taxon>Adinetidae</taxon>
        <taxon>Adineta</taxon>
    </lineage>
</organism>
<feature type="region of interest" description="Disordered" evidence="2">
    <location>
        <begin position="1181"/>
        <end position="1211"/>
    </location>
</feature>